<keyword evidence="10" id="KW-0132">Cell division</keyword>
<feature type="compositionally biased region" description="Polar residues" evidence="8">
    <location>
        <begin position="501"/>
        <end position="511"/>
    </location>
</feature>
<evidence type="ECO:0000256" key="8">
    <source>
        <dbReference type="SAM" id="MobiDB-lite"/>
    </source>
</evidence>
<feature type="compositionally biased region" description="Basic and acidic residues" evidence="8">
    <location>
        <begin position="1"/>
        <end position="13"/>
    </location>
</feature>
<feature type="compositionally biased region" description="Basic residues" evidence="8">
    <location>
        <begin position="516"/>
        <end position="534"/>
    </location>
</feature>
<evidence type="ECO:0000256" key="5">
    <source>
        <dbReference type="ARBA" id="ARBA00038210"/>
    </source>
</evidence>
<feature type="region of interest" description="Disordered" evidence="8">
    <location>
        <begin position="1"/>
        <end position="39"/>
    </location>
</feature>
<feature type="repeat" description="TPR" evidence="7">
    <location>
        <begin position="756"/>
        <end position="789"/>
    </location>
</feature>
<dbReference type="PROSITE" id="PS50222">
    <property type="entry name" value="EF_HAND_2"/>
    <property type="match status" value="1"/>
</dbReference>
<dbReference type="GO" id="GO:0016567">
    <property type="term" value="P:protein ubiquitination"/>
    <property type="evidence" value="ECO:0007669"/>
    <property type="project" value="TreeGrafter"/>
</dbReference>
<feature type="repeat" description="TPR" evidence="7">
    <location>
        <begin position="688"/>
        <end position="721"/>
    </location>
</feature>
<feature type="repeat" description="TPR" evidence="7">
    <location>
        <begin position="897"/>
        <end position="930"/>
    </location>
</feature>
<dbReference type="InterPro" id="IPR011992">
    <property type="entry name" value="EF-hand-dom_pair"/>
</dbReference>
<dbReference type="PANTHER" id="PTHR12558">
    <property type="entry name" value="CELL DIVISION CYCLE 16,23,27"/>
    <property type="match status" value="1"/>
</dbReference>
<keyword evidence="2" id="KW-0677">Repeat</keyword>
<dbReference type="GO" id="GO:0005509">
    <property type="term" value="F:calcium ion binding"/>
    <property type="evidence" value="ECO:0007669"/>
    <property type="project" value="InterPro"/>
</dbReference>
<dbReference type="EMBL" id="KB535131">
    <property type="protein sequence ID" value="EMP33729.1"/>
    <property type="molecule type" value="Genomic_DNA"/>
</dbReference>
<dbReference type="SMART" id="SM00028">
    <property type="entry name" value="TPR"/>
    <property type="match status" value="7"/>
</dbReference>
<dbReference type="FunFam" id="1.10.238.10:FF:000056">
    <property type="entry name" value="Myosin light chain 1 skeletal"/>
    <property type="match status" value="1"/>
</dbReference>
<dbReference type="GO" id="GO:0005680">
    <property type="term" value="C:anaphase-promoting complex"/>
    <property type="evidence" value="ECO:0007669"/>
    <property type="project" value="TreeGrafter"/>
</dbReference>
<dbReference type="Gene3D" id="1.10.238.10">
    <property type="entry name" value="EF-hand"/>
    <property type="match status" value="3"/>
</dbReference>
<dbReference type="InterPro" id="IPR019734">
    <property type="entry name" value="TPR_rpt"/>
</dbReference>
<dbReference type="PANTHER" id="PTHR12558:SF13">
    <property type="entry name" value="CELL DIVISION CYCLE PROTEIN 27 HOMOLOG"/>
    <property type="match status" value="1"/>
</dbReference>
<dbReference type="eggNOG" id="KOG1126">
    <property type="taxonomic scope" value="Eukaryota"/>
</dbReference>
<evidence type="ECO:0000259" key="9">
    <source>
        <dbReference type="PROSITE" id="PS50222"/>
    </source>
</evidence>
<evidence type="ECO:0000256" key="4">
    <source>
        <dbReference type="ARBA" id="ARBA00023242"/>
    </source>
</evidence>
<evidence type="ECO:0000313" key="11">
    <source>
        <dbReference type="Proteomes" id="UP000031443"/>
    </source>
</evidence>
<dbReference type="Proteomes" id="UP000031443">
    <property type="component" value="Unassembled WGS sequence"/>
</dbReference>
<feature type="repeat" description="TPR" evidence="7">
    <location>
        <begin position="722"/>
        <end position="755"/>
    </location>
</feature>
<evidence type="ECO:0000256" key="1">
    <source>
        <dbReference type="ARBA" id="ARBA00004123"/>
    </source>
</evidence>
<gene>
    <name evidence="10" type="ORF">UY3_09022</name>
</gene>
<dbReference type="AlphaFoldDB" id="M7B9A2"/>
<proteinExistence type="inferred from homology"/>
<feature type="repeat" description="TPR" evidence="7">
    <location>
        <begin position="790"/>
        <end position="823"/>
    </location>
</feature>
<dbReference type="CDD" id="cd00051">
    <property type="entry name" value="EFh"/>
    <property type="match status" value="1"/>
</dbReference>
<dbReference type="SUPFAM" id="SSF48452">
    <property type="entry name" value="TPR-like"/>
    <property type="match status" value="2"/>
</dbReference>
<evidence type="ECO:0000256" key="3">
    <source>
        <dbReference type="ARBA" id="ARBA00022803"/>
    </source>
</evidence>
<dbReference type="GO" id="GO:0007091">
    <property type="term" value="P:metaphase/anaphase transition of mitotic cell cycle"/>
    <property type="evidence" value="ECO:0007669"/>
    <property type="project" value="TreeGrafter"/>
</dbReference>
<comment type="subcellular location">
    <subcellularLocation>
        <location evidence="1">Nucleus</location>
    </subcellularLocation>
</comment>
<dbReference type="InterPro" id="IPR002048">
    <property type="entry name" value="EF_hand_dom"/>
</dbReference>
<evidence type="ECO:0000313" key="10">
    <source>
        <dbReference type="EMBL" id="EMP33729.1"/>
    </source>
</evidence>
<sequence>MAPKKPEPKKEAAKPAPAPAAAPAPAPEPPKEPTFDPKSITIDFSADQIEEFKEAFMLFDRTPTGEMKITYKFKEAFMLFDRTPTGEMKITYSQCGDVLRALGQNPTNAEVLKVLGKPRPEEMNTKMLDFETFLPMLQHISRSKDQGTFEDFVEGLRVFDKEGNGTVMGAELRHVLATLGEKLNENEVEQLMTGQEDANGCINYEEKRLLTGKQREAARAVMCPLPGSADRLAEGEQILSGGVLNKQKSHDDVVTEFGDSACFTLSLLGHVYCKTDRLAKGSECYQKSLSLNPFLWSPFESLCEIGEKPDPDQTFKLTSLQNFSSCLPNTCTTLVSNHNISHRQPETVLMETPQDTIELNRLNLESSNSKYSSLNTDSSMSYIDSAVISPDAVPLGSGTAILSKQAQNKPKTGRSLLGGPAALSPLTPSFGILPLETPSPGDGSYLQNYTNSSSVIDVPSTGAPSKKHFTSNKLFIYSTTPQVLSPTIAAPPNALPRRSSRLFTSDSSTTKENSKKLKMKFPPKIPNRKTKSKTNKGGITQTNINDSLEITKLDSSIISEGKISTVAPQIQAFTLQKAAAEGLMSLLRDMGKGYLALCSYNCKEAINILSHLPSHHYNTGWVLCQIGRAYFELAEYMQAERIFSEVRRIENYRVEGMEIYSTTLWHLQKDVALSVLSKDLTDMDKNSPEAWCAAGNCFSLQREHDIAIKFFQRAIQVDPNYAYAYTLLGHEFVLTEELDKALACFRNAIRVNPRHYNAWYGLGMIYYKQEKFSLAEMHFQKALDINPQSSVLLCHIGVVQHALKKSEKALDTLNKAINIDPKNPLCKFHRASVLFANEKYKVLTTAVRMGLVLSVPCRYLGQVYTSQLTAAQPYRCSCAASALQELEELKQIVPKESLVYFLIGKVYKKLGQTHLALMNFSWAMDLDPKGANNQIKEAIDKRYLPDDEEPITQEEQISECYPYESVLKQLQHSKIRTSIIGFPQE</sequence>
<comment type="similarity">
    <text evidence="5">Belongs to the APC3/CDC27 family.</text>
</comment>
<accession>M7B9A2</accession>
<dbReference type="Pfam" id="PF00515">
    <property type="entry name" value="TPR_1"/>
    <property type="match status" value="2"/>
</dbReference>
<evidence type="ECO:0000256" key="7">
    <source>
        <dbReference type="PROSITE-ProRule" id="PRU00339"/>
    </source>
</evidence>
<feature type="compositionally biased region" description="Pro residues" evidence="8">
    <location>
        <begin position="16"/>
        <end position="28"/>
    </location>
</feature>
<evidence type="ECO:0000256" key="2">
    <source>
        <dbReference type="ARBA" id="ARBA00022737"/>
    </source>
</evidence>
<evidence type="ECO:0000256" key="6">
    <source>
        <dbReference type="ARBA" id="ARBA00039307"/>
    </source>
</evidence>
<dbReference type="FunFam" id="1.25.40.10:FF:000018">
    <property type="entry name" value="Cell division cycle protein 27 homolog B"/>
    <property type="match status" value="1"/>
</dbReference>
<dbReference type="PROSITE" id="PS50293">
    <property type="entry name" value="TPR_REGION"/>
    <property type="match status" value="1"/>
</dbReference>
<protein>
    <recommendedName>
        <fullName evidence="6">Cell division cycle protein 27 homolog</fullName>
    </recommendedName>
</protein>
<dbReference type="GO" id="GO:0031145">
    <property type="term" value="P:anaphase-promoting complex-dependent catabolic process"/>
    <property type="evidence" value="ECO:0007669"/>
    <property type="project" value="TreeGrafter"/>
</dbReference>
<dbReference type="PROSITE" id="PS50005">
    <property type="entry name" value="TPR"/>
    <property type="match status" value="5"/>
</dbReference>
<dbReference type="GO" id="GO:0051301">
    <property type="term" value="P:cell division"/>
    <property type="evidence" value="ECO:0007669"/>
    <property type="project" value="UniProtKB-KW"/>
</dbReference>
<dbReference type="Pfam" id="PF13181">
    <property type="entry name" value="TPR_8"/>
    <property type="match status" value="2"/>
</dbReference>
<dbReference type="InterPro" id="IPR011990">
    <property type="entry name" value="TPR-like_helical_dom_sf"/>
</dbReference>
<organism evidence="10 11">
    <name type="scientific">Chelonia mydas</name>
    <name type="common">Green sea-turtle</name>
    <name type="synonym">Chelonia agassizi</name>
    <dbReference type="NCBI Taxonomy" id="8469"/>
    <lineage>
        <taxon>Eukaryota</taxon>
        <taxon>Metazoa</taxon>
        <taxon>Chordata</taxon>
        <taxon>Craniata</taxon>
        <taxon>Vertebrata</taxon>
        <taxon>Euteleostomi</taxon>
        <taxon>Archelosauria</taxon>
        <taxon>Testudinata</taxon>
        <taxon>Testudines</taxon>
        <taxon>Cryptodira</taxon>
        <taxon>Durocryptodira</taxon>
        <taxon>Americhelydia</taxon>
        <taxon>Chelonioidea</taxon>
        <taxon>Cheloniidae</taxon>
        <taxon>Chelonia</taxon>
    </lineage>
</organism>
<keyword evidence="3 7" id="KW-0802">TPR repeat</keyword>
<dbReference type="Gene3D" id="1.25.40.10">
    <property type="entry name" value="Tetratricopeptide repeat domain"/>
    <property type="match status" value="4"/>
</dbReference>
<feature type="domain" description="EF-hand" evidence="9">
    <location>
        <begin position="147"/>
        <end position="182"/>
    </location>
</feature>
<keyword evidence="4" id="KW-0539">Nucleus</keyword>
<feature type="region of interest" description="Disordered" evidence="8">
    <location>
        <begin position="487"/>
        <end position="540"/>
    </location>
</feature>
<dbReference type="SUPFAM" id="SSF47473">
    <property type="entry name" value="EF-hand"/>
    <property type="match status" value="1"/>
</dbReference>
<dbReference type="STRING" id="8469.M7B9A2"/>
<keyword evidence="10" id="KW-0131">Cell cycle</keyword>
<dbReference type="GO" id="GO:0005737">
    <property type="term" value="C:cytoplasm"/>
    <property type="evidence" value="ECO:0007669"/>
    <property type="project" value="TreeGrafter"/>
</dbReference>
<name>M7B9A2_CHEMY</name>
<reference evidence="11" key="1">
    <citation type="journal article" date="2013" name="Nat. Genet.">
        <title>The draft genomes of soft-shell turtle and green sea turtle yield insights into the development and evolution of the turtle-specific body plan.</title>
        <authorList>
            <person name="Wang Z."/>
            <person name="Pascual-Anaya J."/>
            <person name="Zadissa A."/>
            <person name="Li W."/>
            <person name="Niimura Y."/>
            <person name="Huang Z."/>
            <person name="Li C."/>
            <person name="White S."/>
            <person name="Xiong Z."/>
            <person name="Fang D."/>
            <person name="Wang B."/>
            <person name="Ming Y."/>
            <person name="Chen Y."/>
            <person name="Zheng Y."/>
            <person name="Kuraku S."/>
            <person name="Pignatelli M."/>
            <person name="Herrero J."/>
            <person name="Beal K."/>
            <person name="Nozawa M."/>
            <person name="Li Q."/>
            <person name="Wang J."/>
            <person name="Zhang H."/>
            <person name="Yu L."/>
            <person name="Shigenobu S."/>
            <person name="Wang J."/>
            <person name="Liu J."/>
            <person name="Flicek P."/>
            <person name="Searle S."/>
            <person name="Wang J."/>
            <person name="Kuratani S."/>
            <person name="Yin Y."/>
            <person name="Aken B."/>
            <person name="Zhang G."/>
            <person name="Irie N."/>
        </authorList>
    </citation>
    <scope>NUCLEOTIDE SEQUENCE [LARGE SCALE GENOMIC DNA]</scope>
</reference>
<keyword evidence="11" id="KW-1185">Reference proteome</keyword>
<dbReference type="FunFam" id="1.25.40.10:FF:000045">
    <property type="entry name" value="Cell division cycle protein 27 isoform X3"/>
    <property type="match status" value="1"/>
</dbReference>